<dbReference type="GO" id="GO:0000155">
    <property type="term" value="F:phosphorelay sensor kinase activity"/>
    <property type="evidence" value="ECO:0007669"/>
    <property type="project" value="InterPro"/>
</dbReference>
<dbReference type="Pfam" id="PF00989">
    <property type="entry name" value="PAS"/>
    <property type="match status" value="2"/>
</dbReference>
<gene>
    <name evidence="15" type="ORF">AAND1436_LOCUS46899</name>
</gene>
<keyword evidence="8" id="KW-0418">Kinase</keyword>
<dbReference type="PROSITE" id="PS50109">
    <property type="entry name" value="HIS_KIN"/>
    <property type="match status" value="1"/>
</dbReference>
<feature type="domain" description="PAC" evidence="14">
    <location>
        <begin position="171"/>
        <end position="223"/>
    </location>
</feature>
<feature type="domain" description="Histidine kinase" evidence="12">
    <location>
        <begin position="353"/>
        <end position="579"/>
    </location>
</feature>
<dbReference type="Gene3D" id="3.30.450.20">
    <property type="entry name" value="PAS domain"/>
    <property type="match status" value="3"/>
</dbReference>
<evidence type="ECO:0000256" key="3">
    <source>
        <dbReference type="ARBA" id="ARBA00012438"/>
    </source>
</evidence>
<dbReference type="InterPro" id="IPR005467">
    <property type="entry name" value="His_kinase_dom"/>
</dbReference>
<dbReference type="InterPro" id="IPR036097">
    <property type="entry name" value="HisK_dim/P_sf"/>
</dbReference>
<keyword evidence="5" id="KW-0597">Phosphoprotein</keyword>
<evidence type="ECO:0000256" key="10">
    <source>
        <dbReference type="ARBA" id="ARBA00023012"/>
    </source>
</evidence>
<dbReference type="EMBL" id="HBGQ01098069">
    <property type="protein sequence ID" value="CAD9537443.1"/>
    <property type="molecule type" value="Transcribed_RNA"/>
</dbReference>
<dbReference type="SUPFAM" id="SSF47384">
    <property type="entry name" value="Homodimeric domain of signal transducing histidine kinase"/>
    <property type="match status" value="1"/>
</dbReference>
<evidence type="ECO:0000256" key="1">
    <source>
        <dbReference type="ARBA" id="ARBA00000085"/>
    </source>
</evidence>
<dbReference type="PRINTS" id="PR00344">
    <property type="entry name" value="BCTRLSENSOR"/>
</dbReference>
<dbReference type="InterPro" id="IPR001610">
    <property type="entry name" value="PAC"/>
</dbReference>
<dbReference type="InterPro" id="IPR003594">
    <property type="entry name" value="HATPase_dom"/>
</dbReference>
<feature type="domain" description="PAC" evidence="14">
    <location>
        <begin position="44"/>
        <end position="96"/>
    </location>
</feature>
<dbReference type="GO" id="GO:0005886">
    <property type="term" value="C:plasma membrane"/>
    <property type="evidence" value="ECO:0007669"/>
    <property type="project" value="UniProtKB-SubCell"/>
</dbReference>
<dbReference type="Gene3D" id="3.30.565.10">
    <property type="entry name" value="Histidine kinase-like ATPase, C-terminal domain"/>
    <property type="match status" value="1"/>
</dbReference>
<proteinExistence type="predicted"/>
<keyword evidence="4" id="KW-1003">Cell membrane</keyword>
<keyword evidence="11" id="KW-0472">Membrane</keyword>
<dbReference type="InterPro" id="IPR013767">
    <property type="entry name" value="PAS_fold"/>
</dbReference>
<evidence type="ECO:0000256" key="5">
    <source>
        <dbReference type="ARBA" id="ARBA00022553"/>
    </source>
</evidence>
<dbReference type="SMART" id="SM00387">
    <property type="entry name" value="HATPase_c"/>
    <property type="match status" value="1"/>
</dbReference>
<organism evidence="15">
    <name type="scientific">Alexandrium andersonii</name>
    <dbReference type="NCBI Taxonomy" id="327968"/>
    <lineage>
        <taxon>Eukaryota</taxon>
        <taxon>Sar</taxon>
        <taxon>Alveolata</taxon>
        <taxon>Dinophyceae</taxon>
        <taxon>Gonyaulacales</taxon>
        <taxon>Pyrocystaceae</taxon>
        <taxon>Alexandrium</taxon>
    </lineage>
</organism>
<evidence type="ECO:0000256" key="11">
    <source>
        <dbReference type="ARBA" id="ARBA00023136"/>
    </source>
</evidence>
<dbReference type="InterPro" id="IPR000700">
    <property type="entry name" value="PAS-assoc_C"/>
</dbReference>
<evidence type="ECO:0000256" key="8">
    <source>
        <dbReference type="ARBA" id="ARBA00022777"/>
    </source>
</evidence>
<evidence type="ECO:0000256" key="4">
    <source>
        <dbReference type="ARBA" id="ARBA00022475"/>
    </source>
</evidence>
<comment type="subcellular location">
    <subcellularLocation>
        <location evidence="2">Cell membrane</location>
    </subcellularLocation>
</comment>
<dbReference type="Pfam" id="PF00512">
    <property type="entry name" value="HisKA"/>
    <property type="match status" value="1"/>
</dbReference>
<keyword evidence="6" id="KW-0808">Transferase</keyword>
<evidence type="ECO:0000259" key="13">
    <source>
        <dbReference type="PROSITE" id="PS50112"/>
    </source>
</evidence>
<feature type="domain" description="PAC" evidence="14">
    <location>
        <begin position="297"/>
        <end position="349"/>
    </location>
</feature>
<dbReference type="PROSITE" id="PS50113">
    <property type="entry name" value="PAC"/>
    <property type="match status" value="3"/>
</dbReference>
<evidence type="ECO:0000259" key="14">
    <source>
        <dbReference type="PROSITE" id="PS50113"/>
    </source>
</evidence>
<dbReference type="Gene3D" id="1.10.287.130">
    <property type="match status" value="1"/>
</dbReference>
<dbReference type="InterPro" id="IPR003661">
    <property type="entry name" value="HisK_dim/P_dom"/>
</dbReference>
<protein>
    <recommendedName>
        <fullName evidence="3">histidine kinase</fullName>
        <ecNumber evidence="3">2.7.13.3</ecNumber>
    </recommendedName>
</protein>
<dbReference type="PANTHER" id="PTHR43047">
    <property type="entry name" value="TWO-COMPONENT HISTIDINE PROTEIN KINASE"/>
    <property type="match status" value="1"/>
</dbReference>
<dbReference type="InterPro" id="IPR036890">
    <property type="entry name" value="HATPase_C_sf"/>
</dbReference>
<keyword evidence="7" id="KW-0547">Nucleotide-binding</keyword>
<accession>A0A7S2J4L4</accession>
<dbReference type="CDD" id="cd00082">
    <property type="entry name" value="HisKA"/>
    <property type="match status" value="1"/>
</dbReference>
<dbReference type="GO" id="GO:0009927">
    <property type="term" value="F:histidine phosphotransfer kinase activity"/>
    <property type="evidence" value="ECO:0007669"/>
    <property type="project" value="TreeGrafter"/>
</dbReference>
<dbReference type="NCBIfam" id="TIGR00229">
    <property type="entry name" value="sensory_box"/>
    <property type="match status" value="3"/>
</dbReference>
<evidence type="ECO:0000259" key="12">
    <source>
        <dbReference type="PROSITE" id="PS50109"/>
    </source>
</evidence>
<keyword evidence="10" id="KW-0902">Two-component regulatory system</keyword>
<sequence>MSGYVKDEVVGKPLVDMVVGDKCKKVILNLMSAITAGREQGLLGEFDVNLKTKDGRQLVLTMSGGPFRDAKGGIAGMVACGQDLTKMRETMVERSRVAEDLTRLIDTANAPIFGIDTQGRVMEWNRKTEEISGFSKEMALGKPLVETFIKKEYREDIGLVLKNALEGKETANFAFPLFTKDGTRREILLNATTRQGQNGEVTGVIGVGQDITELKRQKLEADRRAAELRYMVDTAMAPIISVDRAGCVIEWNRRVIEVTGFAKENVIGKDFLSFVLEQCRAEAHRVLCDAFAGQSTPNFEVLVETTTKDAVTFLLSAAPHMSSSGNIQGVICIGQDITHIKELEVKKSQFAATVTHELRSPLHGIIGLSDNLLAETQEKGKMHRSMLMINSCARRLLDLVTNIMDLSTLVQSKRMKLSRDPVHISKIVEEVIMLTSCAVDKAGRPIHKTTVQLFNKVPSDLPIIEADAHRCTQMLYNLITNALKFTERGQVVVTAWADDVKEFLTVAVSDTGIGIAPQKKDTIFRPFEQEDQTESRRFEGLGLGLSISREVAKKHGGSLTVESEPGQGSRFFVNLPYRPFDGTEAQMEFPENSGIPWGVDDEGNCGDPDTDNEREIECVSMASAVRHEMAGYDRHSHGFARSSASLPPMPKSSTQGSLHPVMVPIQGKDLEELNQLRFLTPSLQRQNAHLHLQAQQFRQRIAMLELLVAQAVQMQVCSEELALESSMQAKHLGIDSSLKGQVEFPSDLPPEVFAPWLHKR</sequence>
<dbReference type="PANTHER" id="PTHR43047:SF72">
    <property type="entry name" value="OSMOSENSING HISTIDINE PROTEIN KINASE SLN1"/>
    <property type="match status" value="1"/>
</dbReference>
<evidence type="ECO:0000256" key="7">
    <source>
        <dbReference type="ARBA" id="ARBA00022741"/>
    </source>
</evidence>
<name>A0A7S2J4L4_9DINO</name>
<evidence type="ECO:0000256" key="6">
    <source>
        <dbReference type="ARBA" id="ARBA00022679"/>
    </source>
</evidence>
<dbReference type="PROSITE" id="PS50112">
    <property type="entry name" value="PAS"/>
    <property type="match status" value="2"/>
</dbReference>
<keyword evidence="9" id="KW-0067">ATP-binding</keyword>
<dbReference type="AlphaFoldDB" id="A0A7S2J4L4"/>
<dbReference type="EC" id="2.7.13.3" evidence="3"/>
<dbReference type="InterPro" id="IPR035965">
    <property type="entry name" value="PAS-like_dom_sf"/>
</dbReference>
<evidence type="ECO:0000256" key="2">
    <source>
        <dbReference type="ARBA" id="ARBA00004236"/>
    </source>
</evidence>
<dbReference type="Pfam" id="PF02518">
    <property type="entry name" value="HATPase_c"/>
    <property type="match status" value="1"/>
</dbReference>
<dbReference type="GO" id="GO:0006355">
    <property type="term" value="P:regulation of DNA-templated transcription"/>
    <property type="evidence" value="ECO:0007669"/>
    <property type="project" value="InterPro"/>
</dbReference>
<evidence type="ECO:0000256" key="9">
    <source>
        <dbReference type="ARBA" id="ARBA00022840"/>
    </source>
</evidence>
<dbReference type="SMART" id="SM00086">
    <property type="entry name" value="PAC"/>
    <property type="match status" value="3"/>
</dbReference>
<feature type="domain" description="PAS" evidence="13">
    <location>
        <begin position="224"/>
        <end position="294"/>
    </location>
</feature>
<dbReference type="Pfam" id="PF13426">
    <property type="entry name" value="PAS_9"/>
    <property type="match status" value="1"/>
</dbReference>
<dbReference type="SMART" id="SM00091">
    <property type="entry name" value="PAS"/>
    <property type="match status" value="2"/>
</dbReference>
<evidence type="ECO:0000313" key="15">
    <source>
        <dbReference type="EMBL" id="CAD9537443.1"/>
    </source>
</evidence>
<reference evidence="15" key="1">
    <citation type="submission" date="2021-01" db="EMBL/GenBank/DDBJ databases">
        <authorList>
            <person name="Corre E."/>
            <person name="Pelletier E."/>
            <person name="Niang G."/>
            <person name="Scheremetjew M."/>
            <person name="Finn R."/>
            <person name="Kale V."/>
            <person name="Holt S."/>
            <person name="Cochrane G."/>
            <person name="Meng A."/>
            <person name="Brown T."/>
            <person name="Cohen L."/>
        </authorList>
    </citation>
    <scope>NUCLEOTIDE SEQUENCE</scope>
    <source>
        <strain evidence="15">CCMP2222</strain>
    </source>
</reference>
<dbReference type="CDD" id="cd16922">
    <property type="entry name" value="HATPase_EvgS-ArcB-TorS-like"/>
    <property type="match status" value="1"/>
</dbReference>
<dbReference type="SUPFAM" id="SSF55874">
    <property type="entry name" value="ATPase domain of HSP90 chaperone/DNA topoisomerase II/histidine kinase"/>
    <property type="match status" value="1"/>
</dbReference>
<dbReference type="InterPro" id="IPR000014">
    <property type="entry name" value="PAS"/>
</dbReference>
<dbReference type="InterPro" id="IPR004358">
    <property type="entry name" value="Sig_transdc_His_kin-like_C"/>
</dbReference>
<dbReference type="FunFam" id="3.30.565.10:FF:000023">
    <property type="entry name" value="PAS domain-containing sensor histidine kinase"/>
    <property type="match status" value="1"/>
</dbReference>
<dbReference type="CDD" id="cd00130">
    <property type="entry name" value="PAS"/>
    <property type="match status" value="3"/>
</dbReference>
<dbReference type="SMART" id="SM00388">
    <property type="entry name" value="HisKA"/>
    <property type="match status" value="1"/>
</dbReference>
<dbReference type="GO" id="GO:0005524">
    <property type="term" value="F:ATP binding"/>
    <property type="evidence" value="ECO:0007669"/>
    <property type="project" value="UniProtKB-KW"/>
</dbReference>
<comment type="catalytic activity">
    <reaction evidence="1">
        <text>ATP + protein L-histidine = ADP + protein N-phospho-L-histidine.</text>
        <dbReference type="EC" id="2.7.13.3"/>
    </reaction>
</comment>
<feature type="domain" description="PAS" evidence="13">
    <location>
        <begin position="97"/>
        <end position="168"/>
    </location>
</feature>
<dbReference type="SUPFAM" id="SSF55785">
    <property type="entry name" value="PYP-like sensor domain (PAS domain)"/>
    <property type="match status" value="3"/>
</dbReference>